<dbReference type="CDD" id="cd07377">
    <property type="entry name" value="WHTH_GntR"/>
    <property type="match status" value="1"/>
</dbReference>
<reference evidence="5 6" key="1">
    <citation type="submission" date="2017-05" db="EMBL/GenBank/DDBJ databases">
        <title>Vagococcus spp. assemblies.</title>
        <authorList>
            <person name="Gulvik C.A."/>
        </authorList>
    </citation>
    <scope>NUCLEOTIDE SEQUENCE [LARGE SCALE GENOMIC DNA]</scope>
    <source>
        <strain evidence="5 6">LMG 24798</strain>
    </source>
</reference>
<dbReference type="PRINTS" id="PR00035">
    <property type="entry name" value="HTHGNTR"/>
</dbReference>
<dbReference type="RefSeq" id="WP_126813609.1">
    <property type="nucleotide sequence ID" value="NZ_NGKC01000006.1"/>
</dbReference>
<keyword evidence="3" id="KW-0804">Transcription</keyword>
<dbReference type="GO" id="GO:0003677">
    <property type="term" value="F:DNA binding"/>
    <property type="evidence" value="ECO:0007669"/>
    <property type="project" value="UniProtKB-KW"/>
</dbReference>
<keyword evidence="6" id="KW-1185">Reference proteome</keyword>
<dbReference type="InterPro" id="IPR036390">
    <property type="entry name" value="WH_DNA-bd_sf"/>
</dbReference>
<dbReference type="GO" id="GO:0003700">
    <property type="term" value="F:DNA-binding transcription factor activity"/>
    <property type="evidence" value="ECO:0007669"/>
    <property type="project" value="InterPro"/>
</dbReference>
<dbReference type="SUPFAM" id="SSF64288">
    <property type="entry name" value="Chorismate lyase-like"/>
    <property type="match status" value="1"/>
</dbReference>
<comment type="caution">
    <text evidence="5">The sequence shown here is derived from an EMBL/GenBank/DDBJ whole genome shotgun (WGS) entry which is preliminary data.</text>
</comment>
<dbReference type="Proteomes" id="UP000286773">
    <property type="component" value="Unassembled WGS sequence"/>
</dbReference>
<proteinExistence type="predicted"/>
<dbReference type="PANTHER" id="PTHR44846:SF5">
    <property type="entry name" value="HTH-TYPE TRANSCRIPTIONAL REGULATOR GMUR"/>
    <property type="match status" value="1"/>
</dbReference>
<dbReference type="InterPro" id="IPR028978">
    <property type="entry name" value="Chorismate_lyase_/UTRA_dom_sf"/>
</dbReference>
<keyword evidence="1" id="KW-0805">Transcription regulation</keyword>
<dbReference type="InterPro" id="IPR011663">
    <property type="entry name" value="UTRA"/>
</dbReference>
<dbReference type="InterPro" id="IPR036388">
    <property type="entry name" value="WH-like_DNA-bd_sf"/>
</dbReference>
<dbReference type="SUPFAM" id="SSF46785">
    <property type="entry name" value="Winged helix' DNA-binding domain"/>
    <property type="match status" value="1"/>
</dbReference>
<dbReference type="FunFam" id="1.10.10.10:FF:000079">
    <property type="entry name" value="GntR family transcriptional regulator"/>
    <property type="match status" value="1"/>
</dbReference>
<evidence type="ECO:0000313" key="6">
    <source>
        <dbReference type="Proteomes" id="UP000286773"/>
    </source>
</evidence>
<dbReference type="SMART" id="SM00345">
    <property type="entry name" value="HTH_GNTR"/>
    <property type="match status" value="1"/>
</dbReference>
<dbReference type="EMBL" id="NGKC01000006">
    <property type="protein sequence ID" value="RSU12160.1"/>
    <property type="molecule type" value="Genomic_DNA"/>
</dbReference>
<feature type="domain" description="HTH gntR-type" evidence="4">
    <location>
        <begin position="1"/>
        <end position="69"/>
    </location>
</feature>
<dbReference type="Gene3D" id="3.40.1410.10">
    <property type="entry name" value="Chorismate lyase-like"/>
    <property type="match status" value="1"/>
</dbReference>
<name>A0A430AVS4_9ENTE</name>
<evidence type="ECO:0000256" key="1">
    <source>
        <dbReference type="ARBA" id="ARBA00023015"/>
    </source>
</evidence>
<dbReference type="InterPro" id="IPR000524">
    <property type="entry name" value="Tscrpt_reg_HTH_GntR"/>
</dbReference>
<dbReference type="InterPro" id="IPR050679">
    <property type="entry name" value="Bact_HTH_transcr_reg"/>
</dbReference>
<evidence type="ECO:0000256" key="3">
    <source>
        <dbReference type="ARBA" id="ARBA00023163"/>
    </source>
</evidence>
<organism evidence="5 6">
    <name type="scientific">Vagococcus acidifermentans</name>
    <dbReference type="NCBI Taxonomy" id="564710"/>
    <lineage>
        <taxon>Bacteria</taxon>
        <taxon>Bacillati</taxon>
        <taxon>Bacillota</taxon>
        <taxon>Bacilli</taxon>
        <taxon>Lactobacillales</taxon>
        <taxon>Enterococcaceae</taxon>
        <taxon>Vagococcus</taxon>
    </lineage>
</organism>
<dbReference type="PANTHER" id="PTHR44846">
    <property type="entry name" value="MANNOSYL-D-GLYCERATE TRANSPORT/METABOLISM SYSTEM REPRESSOR MNGR-RELATED"/>
    <property type="match status" value="1"/>
</dbReference>
<protein>
    <submittedName>
        <fullName evidence="5">GntR family transcriptional regulator</fullName>
    </submittedName>
</protein>
<dbReference type="Pfam" id="PF00392">
    <property type="entry name" value="GntR"/>
    <property type="match status" value="1"/>
</dbReference>
<dbReference type="GO" id="GO:0045892">
    <property type="term" value="P:negative regulation of DNA-templated transcription"/>
    <property type="evidence" value="ECO:0007669"/>
    <property type="project" value="TreeGrafter"/>
</dbReference>
<evidence type="ECO:0000256" key="2">
    <source>
        <dbReference type="ARBA" id="ARBA00023125"/>
    </source>
</evidence>
<dbReference type="SMART" id="SM00866">
    <property type="entry name" value="UTRA"/>
    <property type="match status" value="1"/>
</dbReference>
<dbReference type="PROSITE" id="PS50949">
    <property type="entry name" value="HTH_GNTR"/>
    <property type="match status" value="1"/>
</dbReference>
<gene>
    <name evidence="5" type="ORF">CBF27_06980</name>
</gene>
<dbReference type="Gene3D" id="1.10.10.10">
    <property type="entry name" value="Winged helix-like DNA-binding domain superfamily/Winged helix DNA-binding domain"/>
    <property type="match status" value="1"/>
</dbReference>
<dbReference type="OrthoDB" id="9815017at2"/>
<evidence type="ECO:0000313" key="5">
    <source>
        <dbReference type="EMBL" id="RSU12160.1"/>
    </source>
</evidence>
<accession>A0A430AVS4</accession>
<dbReference type="AlphaFoldDB" id="A0A430AVS4"/>
<dbReference type="Pfam" id="PF07702">
    <property type="entry name" value="UTRA"/>
    <property type="match status" value="1"/>
</dbReference>
<sequence length="237" mass="27181">MPKYKYIADEIRKKIMAGQFKSNDRIPFEKELCAHYGASKMTVKRAMDMLVSEGLIIKRRGSGTFVKDLSKDEMENILLSVQQQQAAAYHPSEKTTSKILKFAVIYAPEIAQKKLNLDASQFVYDISRIKYTNDQPYAVEYLYMPVEKIPGLEMSYIVGSIYEYVEDVLKRKITSIHRTVTVRKATLMEAKHLELSENDPVAIVTQTGYLSCGQSFEFSVSVYRYDNFSADFVLSRD</sequence>
<keyword evidence="2" id="KW-0238">DNA-binding</keyword>
<evidence type="ECO:0000259" key="4">
    <source>
        <dbReference type="PROSITE" id="PS50949"/>
    </source>
</evidence>